<feature type="binding site" evidence="13">
    <location>
        <position position="122"/>
    </location>
    <ligand>
        <name>Mg(2+)</name>
        <dbReference type="ChEBI" id="CHEBI:18420"/>
    </ligand>
</feature>
<dbReference type="KEGG" id="acab:QRX50_37020"/>
<dbReference type="RefSeq" id="WP_285967723.1">
    <property type="nucleotide sequence ID" value="NZ_CP127294.1"/>
</dbReference>
<comment type="similarity">
    <text evidence="3">Belongs to the class II aldolase/RraA-like family.</text>
</comment>
<dbReference type="CDD" id="cd16841">
    <property type="entry name" value="RraA_family"/>
    <property type="match status" value="1"/>
</dbReference>
<evidence type="ECO:0000256" key="1">
    <source>
        <dbReference type="ARBA" id="ARBA00001342"/>
    </source>
</evidence>
<accession>A0A9Y2IEN2</accession>
<keyword evidence="15" id="KW-1185">Reference proteome</keyword>
<gene>
    <name evidence="14" type="ORF">QRX50_37020</name>
</gene>
<evidence type="ECO:0000256" key="6">
    <source>
        <dbReference type="ARBA" id="ARBA00012947"/>
    </source>
</evidence>
<comment type="cofactor">
    <cofactor evidence="13">
        <name>Mg(2+)</name>
        <dbReference type="ChEBI" id="CHEBI:18420"/>
    </cofactor>
</comment>
<evidence type="ECO:0000256" key="2">
    <source>
        <dbReference type="ARBA" id="ARBA00001968"/>
    </source>
</evidence>
<dbReference type="GO" id="GO:0047443">
    <property type="term" value="F:4-hydroxy-4-methyl-2-oxoglutarate aldolase activity"/>
    <property type="evidence" value="ECO:0007669"/>
    <property type="project" value="UniProtKB-EC"/>
</dbReference>
<sequence>MKEYGSSLRKIVSKVDRPSVDTVRRYEDFYSALISDVLGKHQVMHVDLAPLSPGMRFCGPAVTSLGPDLTVRRMAIDLAEPGDVLVVAAGAVRDYACFGDGTAQRMMNKPMAAAVIDGCVRDAAGIRRLGFPTFALGTTPRNYHYPASGDHGAVNVPVICGGVYVEPGDLVFGDDDGAVVVPRALAAEVADEVVERITAERALRASWTGCPPFAVEEELVRRGYSFQ</sequence>
<comment type="catalytic activity">
    <reaction evidence="12">
        <text>oxaloacetate + H(+) = pyruvate + CO2</text>
        <dbReference type="Rhea" id="RHEA:15641"/>
        <dbReference type="ChEBI" id="CHEBI:15361"/>
        <dbReference type="ChEBI" id="CHEBI:15378"/>
        <dbReference type="ChEBI" id="CHEBI:16452"/>
        <dbReference type="ChEBI" id="CHEBI:16526"/>
        <dbReference type="EC" id="4.1.1.112"/>
    </reaction>
</comment>
<dbReference type="Proteomes" id="UP001236014">
    <property type="component" value="Chromosome"/>
</dbReference>
<comment type="function">
    <text evidence="8">Catalyzes the aldol cleavage of 4-hydroxy-4-methyl-2-oxoglutarate (HMG) into 2 molecules of pyruvate. Also contains a secondary oxaloacetate (OAA) decarboxylase activity due to the common pyruvate enolate transition state formed following C-C bond cleavage in the retro-aldol and decarboxylation reactions.</text>
</comment>
<dbReference type="PANTHER" id="PTHR33254:SF4">
    <property type="entry name" value="4-HYDROXY-4-METHYL-2-OXOGLUTARATE ALDOLASE 3-RELATED"/>
    <property type="match status" value="1"/>
</dbReference>
<proteinExistence type="inferred from homology"/>
<dbReference type="PANTHER" id="PTHR33254">
    <property type="entry name" value="4-HYDROXY-4-METHYL-2-OXOGLUTARATE ALDOLASE 3-RELATED"/>
    <property type="match status" value="1"/>
</dbReference>
<evidence type="ECO:0000256" key="5">
    <source>
        <dbReference type="ARBA" id="ARBA00012213"/>
    </source>
</evidence>
<dbReference type="Pfam" id="PF03737">
    <property type="entry name" value="RraA-like"/>
    <property type="match status" value="1"/>
</dbReference>
<keyword evidence="13" id="KW-0479">Metal-binding</keyword>
<dbReference type="InterPro" id="IPR036704">
    <property type="entry name" value="RraA/RraA-like_sf"/>
</dbReference>
<dbReference type="InterPro" id="IPR005493">
    <property type="entry name" value="RraA/RraA-like"/>
</dbReference>
<evidence type="ECO:0000256" key="3">
    <source>
        <dbReference type="ARBA" id="ARBA00008621"/>
    </source>
</evidence>
<comment type="subunit">
    <text evidence="4">Homotrimer.</text>
</comment>
<evidence type="ECO:0000256" key="13">
    <source>
        <dbReference type="PIRSR" id="PIRSR605493-1"/>
    </source>
</evidence>
<evidence type="ECO:0000256" key="4">
    <source>
        <dbReference type="ARBA" id="ARBA00011233"/>
    </source>
</evidence>
<comment type="cofactor">
    <cofactor evidence="2">
        <name>a divalent metal cation</name>
        <dbReference type="ChEBI" id="CHEBI:60240"/>
    </cofactor>
</comment>
<evidence type="ECO:0000256" key="11">
    <source>
        <dbReference type="ARBA" id="ARBA00032305"/>
    </source>
</evidence>
<keyword evidence="13" id="KW-0460">Magnesium</keyword>
<evidence type="ECO:0000256" key="8">
    <source>
        <dbReference type="ARBA" id="ARBA00025046"/>
    </source>
</evidence>
<dbReference type="GO" id="GO:0008948">
    <property type="term" value="F:oxaloacetate decarboxylase activity"/>
    <property type="evidence" value="ECO:0007669"/>
    <property type="project" value="UniProtKB-EC"/>
</dbReference>
<dbReference type="AlphaFoldDB" id="A0A9Y2IEN2"/>
<evidence type="ECO:0000256" key="9">
    <source>
        <dbReference type="ARBA" id="ARBA00029596"/>
    </source>
</evidence>
<dbReference type="EC" id="4.1.1.112" evidence="6"/>
<evidence type="ECO:0000313" key="14">
    <source>
        <dbReference type="EMBL" id="WIX76978.1"/>
    </source>
</evidence>
<evidence type="ECO:0000256" key="10">
    <source>
        <dbReference type="ARBA" id="ARBA00030169"/>
    </source>
</evidence>
<dbReference type="GO" id="GO:0046872">
    <property type="term" value="F:metal ion binding"/>
    <property type="evidence" value="ECO:0007669"/>
    <property type="project" value="UniProtKB-KW"/>
</dbReference>
<comment type="catalytic activity">
    <reaction evidence="1">
        <text>4-hydroxy-4-methyl-2-oxoglutarate = 2 pyruvate</text>
        <dbReference type="Rhea" id="RHEA:22748"/>
        <dbReference type="ChEBI" id="CHEBI:15361"/>
        <dbReference type="ChEBI" id="CHEBI:58276"/>
        <dbReference type="EC" id="4.1.3.17"/>
    </reaction>
</comment>
<feature type="binding site" evidence="13">
    <location>
        <position position="121"/>
    </location>
    <ligand>
        <name>substrate</name>
    </ligand>
</feature>
<dbReference type="EC" id="4.1.3.17" evidence="5"/>
<protein>
    <recommendedName>
        <fullName evidence="7">Putative 4-hydroxy-4-methyl-2-oxoglutarate aldolase</fullName>
        <ecNumber evidence="6">4.1.1.112</ecNumber>
        <ecNumber evidence="5">4.1.3.17</ecNumber>
    </recommendedName>
    <alternativeName>
        <fullName evidence="11">Oxaloacetate decarboxylase</fullName>
    </alternativeName>
    <alternativeName>
        <fullName evidence="9">Regulator of ribonuclease activity homolog</fullName>
    </alternativeName>
    <alternativeName>
        <fullName evidence="10">RraA-like protein</fullName>
    </alternativeName>
</protein>
<evidence type="ECO:0000313" key="15">
    <source>
        <dbReference type="Proteomes" id="UP001236014"/>
    </source>
</evidence>
<name>A0A9Y2IEN2_9PSEU</name>
<evidence type="ECO:0000256" key="7">
    <source>
        <dbReference type="ARBA" id="ARBA00016549"/>
    </source>
</evidence>
<reference evidence="14 15" key="1">
    <citation type="submission" date="2023-06" db="EMBL/GenBank/DDBJ databases">
        <authorList>
            <person name="Oyuntsetseg B."/>
            <person name="Kim S.B."/>
        </authorList>
    </citation>
    <scope>NUCLEOTIDE SEQUENCE [LARGE SCALE GENOMIC DNA]</scope>
    <source>
        <strain evidence="14 15">2-15</strain>
    </source>
</reference>
<evidence type="ECO:0000256" key="12">
    <source>
        <dbReference type="ARBA" id="ARBA00047973"/>
    </source>
</evidence>
<organism evidence="14 15">
    <name type="scientific">Amycolatopsis carbonis</name>
    <dbReference type="NCBI Taxonomy" id="715471"/>
    <lineage>
        <taxon>Bacteria</taxon>
        <taxon>Bacillati</taxon>
        <taxon>Actinomycetota</taxon>
        <taxon>Actinomycetes</taxon>
        <taxon>Pseudonocardiales</taxon>
        <taxon>Pseudonocardiaceae</taxon>
        <taxon>Amycolatopsis</taxon>
    </lineage>
</organism>
<dbReference type="EMBL" id="CP127294">
    <property type="protein sequence ID" value="WIX76978.1"/>
    <property type="molecule type" value="Genomic_DNA"/>
</dbReference>
<dbReference type="Gene3D" id="3.50.30.40">
    <property type="entry name" value="Ribonuclease E inhibitor RraA/RraA-like"/>
    <property type="match status" value="1"/>
</dbReference>
<dbReference type="SUPFAM" id="SSF89562">
    <property type="entry name" value="RraA-like"/>
    <property type="match status" value="1"/>
</dbReference>